<proteinExistence type="inferred from homology"/>
<sequence length="267" mass="28572">MTYQFAAELAGRTIVITGGGRSIGREMATAAAAAKMKVAIIEVNKETLDKTVAELKSAGGDVTGYVADLQVESQINDAIAQIEKDFGKIEVFVNNAATHDPEDLLHTSLEMWNRTFAINTAAPFLCIKAILPGMIARKSGSIINIGTVNSKMMIGSDSYSASKGALHALTRTVAVRYGKNNVRCNTIVPGTIATEIWQERIDRNPAVFDVLKTWYPLGRVGKPSDIAAAVLYLASDQAPWMTGTEFVVDGGLLAGFNPMYPAVEGSD</sequence>
<dbReference type="PANTHER" id="PTHR42760">
    <property type="entry name" value="SHORT-CHAIN DEHYDROGENASES/REDUCTASES FAMILY MEMBER"/>
    <property type="match status" value="1"/>
</dbReference>
<name>A0A6J6UIY6_9ZZZZ</name>
<dbReference type="InterPro" id="IPR036291">
    <property type="entry name" value="NAD(P)-bd_dom_sf"/>
</dbReference>
<evidence type="ECO:0000256" key="2">
    <source>
        <dbReference type="ARBA" id="ARBA00023002"/>
    </source>
</evidence>
<gene>
    <name evidence="3" type="ORF">UFOPK2844_01015</name>
</gene>
<dbReference type="EMBL" id="CAEZZG010000017">
    <property type="protein sequence ID" value="CAB4759901.1"/>
    <property type="molecule type" value="Genomic_DNA"/>
</dbReference>
<keyword evidence="2" id="KW-0560">Oxidoreductase</keyword>
<dbReference type="Pfam" id="PF13561">
    <property type="entry name" value="adh_short_C2"/>
    <property type="match status" value="1"/>
</dbReference>
<dbReference type="FunFam" id="3.40.50.720:FF:000084">
    <property type="entry name" value="Short-chain dehydrogenase reductase"/>
    <property type="match status" value="1"/>
</dbReference>
<dbReference type="SUPFAM" id="SSF51735">
    <property type="entry name" value="NAD(P)-binding Rossmann-fold domains"/>
    <property type="match status" value="1"/>
</dbReference>
<protein>
    <submittedName>
        <fullName evidence="3">Unannotated protein</fullName>
    </submittedName>
</protein>
<comment type="similarity">
    <text evidence="1">Belongs to the short-chain dehydrogenases/reductases (SDR) family.</text>
</comment>
<dbReference type="InterPro" id="IPR002347">
    <property type="entry name" value="SDR_fam"/>
</dbReference>
<dbReference type="PRINTS" id="PR00081">
    <property type="entry name" value="GDHRDH"/>
</dbReference>
<dbReference type="PANTHER" id="PTHR42760:SF115">
    <property type="entry name" value="3-OXOACYL-[ACYL-CARRIER-PROTEIN] REDUCTASE FABG"/>
    <property type="match status" value="1"/>
</dbReference>
<dbReference type="PRINTS" id="PR00080">
    <property type="entry name" value="SDRFAMILY"/>
</dbReference>
<organism evidence="3">
    <name type="scientific">freshwater metagenome</name>
    <dbReference type="NCBI Taxonomy" id="449393"/>
    <lineage>
        <taxon>unclassified sequences</taxon>
        <taxon>metagenomes</taxon>
        <taxon>ecological metagenomes</taxon>
    </lineage>
</organism>
<dbReference type="CDD" id="cd05233">
    <property type="entry name" value="SDR_c"/>
    <property type="match status" value="1"/>
</dbReference>
<dbReference type="GO" id="GO:0016616">
    <property type="term" value="F:oxidoreductase activity, acting on the CH-OH group of donors, NAD or NADP as acceptor"/>
    <property type="evidence" value="ECO:0007669"/>
    <property type="project" value="TreeGrafter"/>
</dbReference>
<accession>A0A6J6UIY6</accession>
<evidence type="ECO:0000313" key="3">
    <source>
        <dbReference type="EMBL" id="CAB4759901.1"/>
    </source>
</evidence>
<reference evidence="3" key="1">
    <citation type="submission" date="2020-05" db="EMBL/GenBank/DDBJ databases">
        <authorList>
            <person name="Chiriac C."/>
            <person name="Salcher M."/>
            <person name="Ghai R."/>
            <person name="Kavagutti S V."/>
        </authorList>
    </citation>
    <scope>NUCLEOTIDE SEQUENCE</scope>
</reference>
<dbReference type="AlphaFoldDB" id="A0A6J6UIY6"/>
<evidence type="ECO:0000256" key="1">
    <source>
        <dbReference type="ARBA" id="ARBA00006484"/>
    </source>
</evidence>
<dbReference type="Gene3D" id="3.40.50.720">
    <property type="entry name" value="NAD(P)-binding Rossmann-like Domain"/>
    <property type="match status" value="1"/>
</dbReference>